<organism evidence="1 2">
    <name type="scientific">Desulfatibacillum alkenivorans DSM 16219</name>
    <dbReference type="NCBI Taxonomy" id="1121393"/>
    <lineage>
        <taxon>Bacteria</taxon>
        <taxon>Pseudomonadati</taxon>
        <taxon>Thermodesulfobacteriota</taxon>
        <taxon>Desulfobacteria</taxon>
        <taxon>Desulfobacterales</taxon>
        <taxon>Desulfatibacillaceae</taxon>
        <taxon>Desulfatibacillum</taxon>
    </lineage>
</organism>
<sequence length="215" mass="24209">MSVVTISRQFGAGGHTLAETLSQRLGYELVDRLLIEKIAEEAKVSVKWVEAIEREAGGLLMKLVNSMVSSSFIDRLLGDDRQDFSEERYIKFLKSVVTNLWQEGGKVVIVGRGAQFILPDSEDIVKVLLVADLPDRIKFLEEHYKMSTAKATELVRREDKRRAKTLGLFYDGNADDPNLYTLVFNTSSLKIEEVEELVVHLMEKIYENGAPAKSA</sequence>
<dbReference type="EMBL" id="FQZU01000020">
    <property type="protein sequence ID" value="SHK22718.1"/>
    <property type="molecule type" value="Genomic_DNA"/>
</dbReference>
<evidence type="ECO:0000313" key="2">
    <source>
        <dbReference type="Proteomes" id="UP000183994"/>
    </source>
</evidence>
<proteinExistence type="predicted"/>
<dbReference type="SUPFAM" id="SSF52540">
    <property type="entry name" value="P-loop containing nucleoside triphosphate hydrolases"/>
    <property type="match status" value="1"/>
</dbReference>
<keyword evidence="1" id="KW-0808">Transferase</keyword>
<dbReference type="Proteomes" id="UP000183994">
    <property type="component" value="Unassembled WGS sequence"/>
</dbReference>
<gene>
    <name evidence="1" type="ORF">SAMN02745216_03117</name>
</gene>
<dbReference type="Pfam" id="PF13189">
    <property type="entry name" value="Cytidylate_kin2"/>
    <property type="match status" value="1"/>
</dbReference>
<dbReference type="RefSeq" id="WP_073477192.1">
    <property type="nucleotide sequence ID" value="NZ_FQZU01000020.1"/>
</dbReference>
<evidence type="ECO:0000313" key="1">
    <source>
        <dbReference type="EMBL" id="SHK22718.1"/>
    </source>
</evidence>
<dbReference type="STRING" id="1121393.SAMN02745216_03117"/>
<keyword evidence="1" id="KW-0418">Kinase</keyword>
<dbReference type="GO" id="GO:0016301">
    <property type="term" value="F:kinase activity"/>
    <property type="evidence" value="ECO:0007669"/>
    <property type="project" value="UniProtKB-KW"/>
</dbReference>
<accession>A0A1M6QRI3</accession>
<reference evidence="2" key="1">
    <citation type="submission" date="2016-11" db="EMBL/GenBank/DDBJ databases">
        <authorList>
            <person name="Varghese N."/>
            <person name="Submissions S."/>
        </authorList>
    </citation>
    <scope>NUCLEOTIDE SEQUENCE [LARGE SCALE GENOMIC DNA]</scope>
    <source>
        <strain evidence="2">DSM 16219</strain>
    </source>
</reference>
<dbReference type="Gene3D" id="3.40.50.300">
    <property type="entry name" value="P-loop containing nucleotide triphosphate hydrolases"/>
    <property type="match status" value="1"/>
</dbReference>
<keyword evidence="2" id="KW-1185">Reference proteome</keyword>
<dbReference type="OrthoDB" id="7929987at2"/>
<protein>
    <submittedName>
        <fullName evidence="1">Cytidylate kinase</fullName>
    </submittedName>
</protein>
<name>A0A1M6QRI3_9BACT</name>
<dbReference type="InterPro" id="IPR027417">
    <property type="entry name" value="P-loop_NTPase"/>
</dbReference>
<dbReference type="AlphaFoldDB" id="A0A1M6QRI3"/>